<protein>
    <recommendedName>
        <fullName evidence="3">DUF4365 domain-containing protein</fullName>
    </recommendedName>
</protein>
<comment type="caution">
    <text evidence="1">The sequence shown here is derived from an EMBL/GenBank/DDBJ whole genome shotgun (WGS) entry which is preliminary data.</text>
</comment>
<evidence type="ECO:0008006" key="3">
    <source>
        <dbReference type="Google" id="ProtNLM"/>
    </source>
</evidence>
<dbReference type="Proteomes" id="UP000266206">
    <property type="component" value="Unassembled WGS sequence"/>
</dbReference>
<dbReference type="AlphaFoldDB" id="A0A3A1YP44"/>
<sequence>MATGWNNQLTKQVGEYLAAAELCRRGFVAATFSGNVPHYDILASNEAGHHVAVQVKAILRSAWQFDVTKFVDVQLEGKKQVIGDCKPAPYRNLICIFIRLAEYGKDEFYILEWKSLQKLAVHSHCRYLERHGYIRPKKPDSMHLSIDTNDLREYRDNWSVLSDRVTE</sequence>
<organism evidence="1 2">
    <name type="scientific">Neopusillimonas maritima</name>
    <dbReference type="NCBI Taxonomy" id="2026239"/>
    <lineage>
        <taxon>Bacteria</taxon>
        <taxon>Pseudomonadati</taxon>
        <taxon>Pseudomonadota</taxon>
        <taxon>Betaproteobacteria</taxon>
        <taxon>Burkholderiales</taxon>
        <taxon>Alcaligenaceae</taxon>
        <taxon>Neopusillimonas</taxon>
    </lineage>
</organism>
<reference evidence="1 2" key="1">
    <citation type="submission" date="2017-08" db="EMBL/GenBank/DDBJ databases">
        <title>Pusillimonas indicus sp. nov., a member of the family Alcaligenaceae isolated from surface seawater.</title>
        <authorList>
            <person name="Li J."/>
        </authorList>
    </citation>
    <scope>NUCLEOTIDE SEQUENCE [LARGE SCALE GENOMIC DNA]</scope>
    <source>
        <strain evidence="1 2">L52-1-41</strain>
    </source>
</reference>
<dbReference type="InterPro" id="IPR011856">
    <property type="entry name" value="tRNA_endonuc-like_dom_sf"/>
</dbReference>
<dbReference type="Gene3D" id="3.40.1350.10">
    <property type="match status" value="1"/>
</dbReference>
<proteinExistence type="predicted"/>
<evidence type="ECO:0000313" key="2">
    <source>
        <dbReference type="Proteomes" id="UP000266206"/>
    </source>
</evidence>
<dbReference type="GO" id="GO:0003676">
    <property type="term" value="F:nucleic acid binding"/>
    <property type="evidence" value="ECO:0007669"/>
    <property type="project" value="InterPro"/>
</dbReference>
<dbReference type="RefSeq" id="WP_119517140.1">
    <property type="nucleotide sequence ID" value="NZ_NQYH01000032.1"/>
</dbReference>
<dbReference type="OrthoDB" id="159933at2"/>
<evidence type="ECO:0000313" key="1">
    <source>
        <dbReference type="EMBL" id="RIY38730.1"/>
    </source>
</evidence>
<name>A0A3A1YP44_9BURK</name>
<accession>A0A3A1YP44</accession>
<gene>
    <name evidence="1" type="ORF">CJP73_16325</name>
</gene>
<dbReference type="EMBL" id="NQYH01000032">
    <property type="protein sequence ID" value="RIY38730.1"/>
    <property type="molecule type" value="Genomic_DNA"/>
</dbReference>